<organism evidence="5">
    <name type="scientific">Onchocerca flexuosa</name>
    <dbReference type="NCBI Taxonomy" id="387005"/>
    <lineage>
        <taxon>Eukaryota</taxon>
        <taxon>Metazoa</taxon>
        <taxon>Ecdysozoa</taxon>
        <taxon>Nematoda</taxon>
        <taxon>Chromadorea</taxon>
        <taxon>Rhabditida</taxon>
        <taxon>Spirurina</taxon>
        <taxon>Spiruromorpha</taxon>
        <taxon>Filarioidea</taxon>
        <taxon>Onchocercidae</taxon>
        <taxon>Onchocerca</taxon>
    </lineage>
</organism>
<evidence type="ECO:0000256" key="1">
    <source>
        <dbReference type="SAM" id="Coils"/>
    </source>
</evidence>
<sequence>MSPLKPSTMKNEEISLSSQLLTPLIDFEEPEEKRTRRKPNFTVQERMHLAQSYGFTPTTKGEAKIGRQRLLERWAAELSCFGIVERTPVEVEQKIRDYMKKIATNRKREVKRAMSPPCQLISSVVSESSSVDDSTTDDSLTAYAGFLLEQHRATQNDCTENFEPLSLAKSSNDVEEIKPMMNESANNARKSCRKRKVSDMNPLPNKKEPSMETLETNAEVVPLSSEVHKRQMDFSHIDLALKTVYSEIARKELEKKTLEVETMRINLEIKKLELEGKRHDVEKKRLELQKMQRSVIRNSLKISSSESSGTFQNTLSTDQFDPEIEH</sequence>
<dbReference type="Proteomes" id="UP000242913">
    <property type="component" value="Unassembled WGS sequence"/>
</dbReference>
<feature type="compositionally biased region" description="Polar residues" evidence="2">
    <location>
        <begin position="299"/>
        <end position="319"/>
    </location>
</feature>
<name>A0A183I220_9BILA</name>
<dbReference type="EMBL" id="KZ269980">
    <property type="protein sequence ID" value="OZC11597.1"/>
    <property type="molecule type" value="Genomic_DNA"/>
</dbReference>
<evidence type="ECO:0000313" key="5">
    <source>
        <dbReference type="WBParaSite" id="OFLC_0001378301-mRNA-1"/>
    </source>
</evidence>
<evidence type="ECO:0000313" key="4">
    <source>
        <dbReference type="Proteomes" id="UP000242913"/>
    </source>
</evidence>
<dbReference type="AlphaFoldDB" id="A0A183I220"/>
<accession>A0A183I220</accession>
<feature type="region of interest" description="Disordered" evidence="2">
    <location>
        <begin position="299"/>
        <end position="326"/>
    </location>
</feature>
<reference evidence="3 4" key="1">
    <citation type="submission" date="2015-12" db="EMBL/GenBank/DDBJ databases">
        <title>Draft genome of the nematode, Onchocerca flexuosa.</title>
        <authorList>
            <person name="Mitreva M."/>
        </authorList>
    </citation>
    <scope>NUCLEOTIDE SEQUENCE [LARGE SCALE GENOMIC DNA]</scope>
    <source>
        <strain evidence="3">Red Deer</strain>
    </source>
</reference>
<feature type="coiled-coil region" evidence="1">
    <location>
        <begin position="241"/>
        <end position="294"/>
    </location>
</feature>
<evidence type="ECO:0000256" key="2">
    <source>
        <dbReference type="SAM" id="MobiDB-lite"/>
    </source>
</evidence>
<reference evidence="5" key="2">
    <citation type="submission" date="2016-06" db="UniProtKB">
        <authorList>
            <consortium name="WormBaseParasite"/>
        </authorList>
    </citation>
    <scope>IDENTIFICATION</scope>
</reference>
<keyword evidence="4" id="KW-1185">Reference proteome</keyword>
<feature type="region of interest" description="Disordered" evidence="2">
    <location>
        <begin position="184"/>
        <end position="213"/>
    </location>
</feature>
<gene>
    <name evidence="3" type="ORF">X798_01458</name>
</gene>
<proteinExistence type="predicted"/>
<dbReference type="WBParaSite" id="OFLC_0001378301-mRNA-1">
    <property type="protein sequence ID" value="OFLC_0001378301-mRNA-1"/>
    <property type="gene ID" value="OFLC_0001378301"/>
</dbReference>
<protein>
    <submittedName>
        <fullName evidence="5">Myb_DNA-bind_5 domain-containing protein</fullName>
    </submittedName>
</protein>
<keyword evidence="1" id="KW-0175">Coiled coil</keyword>
<dbReference type="OrthoDB" id="5791247at2759"/>
<evidence type="ECO:0000313" key="3">
    <source>
        <dbReference type="EMBL" id="OZC11597.1"/>
    </source>
</evidence>